<evidence type="ECO:0000313" key="2">
    <source>
        <dbReference type="EMBL" id="MCW8107166.1"/>
    </source>
</evidence>
<gene>
    <name evidence="2" type="ORF">OPS25_01440</name>
</gene>
<keyword evidence="1" id="KW-1133">Transmembrane helix</keyword>
<evidence type="ECO:0000313" key="3">
    <source>
        <dbReference type="Proteomes" id="UP001142810"/>
    </source>
</evidence>
<accession>A0ABT3P320</accession>
<keyword evidence="3" id="KW-1185">Reference proteome</keyword>
<feature type="transmembrane region" description="Helical" evidence="1">
    <location>
        <begin position="12"/>
        <end position="33"/>
    </location>
</feature>
<feature type="transmembrane region" description="Helical" evidence="1">
    <location>
        <begin position="39"/>
        <end position="61"/>
    </location>
</feature>
<dbReference type="RefSeq" id="WP_265615867.1">
    <property type="nucleotide sequence ID" value="NZ_JAPFRD010000002.1"/>
</dbReference>
<comment type="caution">
    <text evidence="2">The sequence shown here is derived from an EMBL/GenBank/DDBJ whole genome shotgun (WGS) entry which is preliminary data.</text>
</comment>
<keyword evidence="1" id="KW-0812">Transmembrane</keyword>
<keyword evidence="1" id="KW-0472">Membrane</keyword>
<organism evidence="2 3">
    <name type="scientific">Alteromonas aquimaris</name>
    <dbReference type="NCBI Taxonomy" id="2998417"/>
    <lineage>
        <taxon>Bacteria</taxon>
        <taxon>Pseudomonadati</taxon>
        <taxon>Pseudomonadota</taxon>
        <taxon>Gammaproteobacteria</taxon>
        <taxon>Alteromonadales</taxon>
        <taxon>Alteromonadaceae</taxon>
        <taxon>Alteromonas/Salinimonas group</taxon>
        <taxon>Alteromonas</taxon>
    </lineage>
</organism>
<sequence>MNVSIKNVTLLFAYVLALTAVLIMILSIVTEVFPTQNEALRNVIIAVVIYLTVKLATHFGIRHNLFHDVKK</sequence>
<name>A0ABT3P320_9ALTE</name>
<evidence type="ECO:0000256" key="1">
    <source>
        <dbReference type="SAM" id="Phobius"/>
    </source>
</evidence>
<dbReference type="EMBL" id="JAPFRD010000002">
    <property type="protein sequence ID" value="MCW8107166.1"/>
    <property type="molecule type" value="Genomic_DNA"/>
</dbReference>
<proteinExistence type="predicted"/>
<reference evidence="2" key="1">
    <citation type="submission" date="2022-11" db="EMBL/GenBank/DDBJ databases">
        <title>Alteromonas sp. nov., isolated from sea water of the Qingdao.</title>
        <authorList>
            <person name="Wang Q."/>
        </authorList>
    </citation>
    <scope>NUCLEOTIDE SEQUENCE</scope>
    <source>
        <strain evidence="2">ASW11-7</strain>
    </source>
</reference>
<dbReference type="Proteomes" id="UP001142810">
    <property type="component" value="Unassembled WGS sequence"/>
</dbReference>
<protein>
    <submittedName>
        <fullName evidence="2">Uncharacterized protein</fullName>
    </submittedName>
</protein>